<reference evidence="1 2" key="1">
    <citation type="submission" date="2020-05" db="EMBL/GenBank/DDBJ databases">
        <title>Hymenobacter terrestris sp. nov. and Hymenobacter lapidiphilus sp. nov., isolated from regoliths in Antarctica.</title>
        <authorList>
            <person name="Sedlacek I."/>
            <person name="Pantucek R."/>
            <person name="Zeman M."/>
            <person name="Holochova P."/>
            <person name="Kralova S."/>
            <person name="Stankova E."/>
            <person name="Sedo O."/>
            <person name="Micenkova L."/>
            <person name="Svec P."/>
            <person name="Gupta V."/>
            <person name="Sood U."/>
            <person name="Korpole U.S."/>
            <person name="Lal R."/>
        </authorList>
    </citation>
    <scope>NUCLEOTIDE SEQUENCE [LARGE SCALE GENOMIC DNA]</scope>
    <source>
        <strain evidence="1 2">P5252</strain>
    </source>
</reference>
<gene>
    <name evidence="1" type="ORF">HW556_11390</name>
</gene>
<keyword evidence="2" id="KW-1185">Reference proteome</keyword>
<comment type="caution">
    <text evidence="1">The sequence shown here is derived from an EMBL/GenBank/DDBJ whole genome shotgun (WGS) entry which is preliminary data.</text>
</comment>
<dbReference type="RefSeq" id="WP_176900157.1">
    <property type="nucleotide sequence ID" value="NZ_JABKAV010000031.1"/>
</dbReference>
<sequence>MRHDPATVLLYRPVTQAELDWIAASDWLAFPLAQPEPLVFYLTPPESVTGLAGADSSYLLRFALFADYAAQLPVEQVGSREPDALLVPAEELAEFNRQLVGRIEVISIFGAG</sequence>
<evidence type="ECO:0000313" key="2">
    <source>
        <dbReference type="Proteomes" id="UP000626554"/>
    </source>
</evidence>
<dbReference type="Proteomes" id="UP000626554">
    <property type="component" value="Unassembled WGS sequence"/>
</dbReference>
<evidence type="ECO:0000313" key="1">
    <source>
        <dbReference type="EMBL" id="NVO85483.1"/>
    </source>
</evidence>
<name>A0ABX2Q3U2_9BACT</name>
<organism evidence="1 2">
    <name type="scientific">Hymenobacter terrestris</name>
    <dbReference type="NCBI Taxonomy" id="2748310"/>
    <lineage>
        <taxon>Bacteria</taxon>
        <taxon>Pseudomonadati</taxon>
        <taxon>Bacteroidota</taxon>
        <taxon>Cytophagia</taxon>
        <taxon>Cytophagales</taxon>
        <taxon>Hymenobacteraceae</taxon>
        <taxon>Hymenobacter</taxon>
    </lineage>
</organism>
<accession>A0ABX2Q3U2</accession>
<dbReference type="EMBL" id="JABKAV010000031">
    <property type="protein sequence ID" value="NVO85483.1"/>
    <property type="molecule type" value="Genomic_DNA"/>
</dbReference>
<protein>
    <submittedName>
        <fullName evidence="1">ADP-ribosylation/crystallin J1</fullName>
    </submittedName>
</protein>
<proteinExistence type="predicted"/>